<name>A0ABY0IDT5_9BACT</name>
<sequence length="115" mass="13002">MREKINLVQGEVLIEEGGASDCMYLLKEGTLAVFKQTTDGQKQIGTIYPGEFVGEVSFLDNRPRCATVKSIGESEVEVFDAHKFQAFLDSQPKWLQTMMRTLADRLRTTNEKIKV</sequence>
<dbReference type="CDD" id="cd00038">
    <property type="entry name" value="CAP_ED"/>
    <property type="match status" value="1"/>
</dbReference>
<dbReference type="InterPro" id="IPR000595">
    <property type="entry name" value="cNMP-bd_dom"/>
</dbReference>
<dbReference type="PROSITE" id="PS50042">
    <property type="entry name" value="CNMP_BINDING_3"/>
    <property type="match status" value="1"/>
</dbReference>
<organism evidence="2 3">
    <name type="scientific">Halobacteriovorax vibrionivorans</name>
    <dbReference type="NCBI Taxonomy" id="2152716"/>
    <lineage>
        <taxon>Bacteria</taxon>
        <taxon>Pseudomonadati</taxon>
        <taxon>Bdellovibrionota</taxon>
        <taxon>Bacteriovoracia</taxon>
        <taxon>Bacteriovoracales</taxon>
        <taxon>Halobacteriovoraceae</taxon>
        <taxon>Halobacteriovorax</taxon>
    </lineage>
</organism>
<dbReference type="SMART" id="SM00100">
    <property type="entry name" value="cNMP"/>
    <property type="match status" value="1"/>
</dbReference>
<dbReference type="InterPro" id="IPR014710">
    <property type="entry name" value="RmlC-like_jellyroll"/>
</dbReference>
<evidence type="ECO:0000259" key="1">
    <source>
        <dbReference type="PROSITE" id="PS50042"/>
    </source>
</evidence>
<dbReference type="Pfam" id="PF00027">
    <property type="entry name" value="cNMP_binding"/>
    <property type="match status" value="1"/>
</dbReference>
<dbReference type="SUPFAM" id="SSF51206">
    <property type="entry name" value="cAMP-binding domain-like"/>
    <property type="match status" value="1"/>
</dbReference>
<gene>
    <name evidence="2" type="ORF">DAY19_12300</name>
</gene>
<evidence type="ECO:0000313" key="3">
    <source>
        <dbReference type="Proteomes" id="UP000443582"/>
    </source>
</evidence>
<protein>
    <submittedName>
        <fullName evidence="2">Cyclic nucleotide-binding domain-containing protein</fullName>
    </submittedName>
</protein>
<evidence type="ECO:0000313" key="2">
    <source>
        <dbReference type="EMBL" id="RZF20760.1"/>
    </source>
</evidence>
<dbReference type="Proteomes" id="UP000443582">
    <property type="component" value="Unassembled WGS sequence"/>
</dbReference>
<dbReference type="RefSeq" id="WP_115362904.1">
    <property type="nucleotide sequence ID" value="NZ_QDKL01000003.1"/>
</dbReference>
<keyword evidence="3" id="KW-1185">Reference proteome</keyword>
<dbReference type="PANTHER" id="PTHR24567:SF74">
    <property type="entry name" value="HTH-TYPE TRANSCRIPTIONAL REGULATOR ARCR"/>
    <property type="match status" value="1"/>
</dbReference>
<proteinExistence type="predicted"/>
<dbReference type="InterPro" id="IPR018490">
    <property type="entry name" value="cNMP-bd_dom_sf"/>
</dbReference>
<accession>A0ABY0IDT5</accession>
<dbReference type="EMBL" id="QDKL01000003">
    <property type="protein sequence ID" value="RZF20760.1"/>
    <property type="molecule type" value="Genomic_DNA"/>
</dbReference>
<feature type="domain" description="Cyclic nucleotide-binding" evidence="1">
    <location>
        <begin position="1"/>
        <end position="105"/>
    </location>
</feature>
<dbReference type="PANTHER" id="PTHR24567">
    <property type="entry name" value="CRP FAMILY TRANSCRIPTIONAL REGULATORY PROTEIN"/>
    <property type="match status" value="1"/>
</dbReference>
<dbReference type="InterPro" id="IPR050397">
    <property type="entry name" value="Env_Response_Regulators"/>
</dbReference>
<dbReference type="Gene3D" id="2.60.120.10">
    <property type="entry name" value="Jelly Rolls"/>
    <property type="match status" value="1"/>
</dbReference>
<comment type="caution">
    <text evidence="2">The sequence shown here is derived from an EMBL/GenBank/DDBJ whole genome shotgun (WGS) entry which is preliminary data.</text>
</comment>
<reference evidence="3" key="1">
    <citation type="journal article" date="2019" name="Int. J. Syst. Evol. Microbiol.">
        <title>Halobacteriovorax valvorus sp. nov., a novel prokaryotic predator isolated from coastal seawater of China.</title>
        <authorList>
            <person name="Chen M.-X."/>
        </authorList>
    </citation>
    <scope>NUCLEOTIDE SEQUENCE [LARGE SCALE GENOMIC DNA]</scope>
    <source>
        <strain evidence="3">BL9</strain>
    </source>
</reference>
<dbReference type="PRINTS" id="PR00103">
    <property type="entry name" value="CAMPKINASE"/>
</dbReference>